<dbReference type="GO" id="GO:0016746">
    <property type="term" value="F:acyltransferase activity"/>
    <property type="evidence" value="ECO:0007669"/>
    <property type="project" value="UniProtKB-KW"/>
</dbReference>
<evidence type="ECO:0000259" key="2">
    <source>
        <dbReference type="PROSITE" id="PS50995"/>
    </source>
</evidence>
<dbReference type="InterPro" id="IPR000182">
    <property type="entry name" value="GNAT_dom"/>
</dbReference>
<accession>A0ABS6BDQ2</accession>
<name>A0ABS6BDQ2_9SPHN</name>
<proteinExistence type="predicted"/>
<reference evidence="4 5" key="1">
    <citation type="submission" date="2021-06" db="EMBL/GenBank/DDBJ databases">
        <title>Sphingomonas sp. XMGL2, whole genome shotgun sequencing project.</title>
        <authorList>
            <person name="Zhao G."/>
            <person name="Shen L."/>
        </authorList>
    </citation>
    <scope>NUCLEOTIDE SEQUENCE [LARGE SCALE GENOMIC DNA]</scope>
    <source>
        <strain evidence="4 5">XMGL2</strain>
    </source>
</reference>
<feature type="region of interest" description="Disordered" evidence="1">
    <location>
        <begin position="314"/>
        <end position="354"/>
    </location>
</feature>
<evidence type="ECO:0000313" key="4">
    <source>
        <dbReference type="EMBL" id="MBU3076439.1"/>
    </source>
</evidence>
<keyword evidence="5" id="KW-1185">Reference proteome</keyword>
<keyword evidence="4" id="KW-0808">Transferase</keyword>
<dbReference type="PANTHER" id="PTHR33164:SF43">
    <property type="entry name" value="HTH-TYPE TRANSCRIPTIONAL REPRESSOR YETL"/>
    <property type="match status" value="1"/>
</dbReference>
<evidence type="ECO:0000259" key="3">
    <source>
        <dbReference type="PROSITE" id="PS51186"/>
    </source>
</evidence>
<evidence type="ECO:0000256" key="1">
    <source>
        <dbReference type="SAM" id="MobiDB-lite"/>
    </source>
</evidence>
<dbReference type="Pfam" id="PF00583">
    <property type="entry name" value="Acetyltransf_1"/>
    <property type="match status" value="1"/>
</dbReference>
<dbReference type="InterPro" id="IPR039422">
    <property type="entry name" value="MarR/SlyA-like"/>
</dbReference>
<dbReference type="CDD" id="cd00090">
    <property type="entry name" value="HTH_ARSR"/>
    <property type="match status" value="1"/>
</dbReference>
<dbReference type="PANTHER" id="PTHR33164">
    <property type="entry name" value="TRANSCRIPTIONAL REGULATOR, MARR FAMILY"/>
    <property type="match status" value="1"/>
</dbReference>
<dbReference type="PROSITE" id="PS51186">
    <property type="entry name" value="GNAT"/>
    <property type="match status" value="1"/>
</dbReference>
<feature type="compositionally biased region" description="Basic and acidic residues" evidence="1">
    <location>
        <begin position="322"/>
        <end position="335"/>
    </location>
</feature>
<dbReference type="InterPro" id="IPR000835">
    <property type="entry name" value="HTH_MarR-typ"/>
</dbReference>
<feature type="domain" description="HTH marR-type" evidence="2">
    <location>
        <begin position="10"/>
        <end position="142"/>
    </location>
</feature>
<dbReference type="SMART" id="SM00347">
    <property type="entry name" value="HTH_MARR"/>
    <property type="match status" value="1"/>
</dbReference>
<dbReference type="PROSITE" id="PS50995">
    <property type="entry name" value="HTH_MARR_2"/>
    <property type="match status" value="1"/>
</dbReference>
<dbReference type="EMBL" id="JAHKRT010000001">
    <property type="protein sequence ID" value="MBU3076439.1"/>
    <property type="molecule type" value="Genomic_DNA"/>
</dbReference>
<comment type="caution">
    <text evidence="4">The sequence shown here is derived from an EMBL/GenBank/DDBJ whole genome shotgun (WGS) entry which is preliminary data.</text>
</comment>
<dbReference type="InterPro" id="IPR011991">
    <property type="entry name" value="ArsR-like_HTH"/>
</dbReference>
<sequence length="354" mass="38835">MDDVLAREGAVMLGSRLKRLAERLQTGAERIAADCGLPTQPSQMPLLTALYRHGPMTVGDAVQALGISQPAVTRILSRLSEMGLIETSRGARDLRSKTLSLSPAGRDAMEQATTLLWPRLRAAVDEVCDVPALLRLIEAAERALAEQPLDQRPRGGLAIRRFSDALAEDFYRINAQWIDDMYRLEQTDIDVLRNPRERIIAPGGDILFVEDPALGIVGTCALQKTGERQFELTKMGVLDKARGRKAGEFLLEAIIARAYALGCDRLYLLSNAKSAAAIHLYEKLGFVHDAGIMEEFGRRYERCNVAMLHRPAPMDVAGGGAPDRRPRGGDVERGDGSLAARQSIPPAHGDHRRE</sequence>
<dbReference type="EC" id="2.3.1.-" evidence="4"/>
<feature type="domain" description="N-acetyltransferase" evidence="3">
    <location>
        <begin position="157"/>
        <end position="312"/>
    </location>
</feature>
<organism evidence="4 5">
    <name type="scientific">Sphingomonas quercus</name>
    <dbReference type="NCBI Taxonomy" id="2842451"/>
    <lineage>
        <taxon>Bacteria</taxon>
        <taxon>Pseudomonadati</taxon>
        <taxon>Pseudomonadota</taxon>
        <taxon>Alphaproteobacteria</taxon>
        <taxon>Sphingomonadales</taxon>
        <taxon>Sphingomonadaceae</taxon>
        <taxon>Sphingomonas</taxon>
    </lineage>
</organism>
<dbReference type="Pfam" id="PF12802">
    <property type="entry name" value="MarR_2"/>
    <property type="match status" value="1"/>
</dbReference>
<evidence type="ECO:0000313" key="5">
    <source>
        <dbReference type="Proteomes" id="UP000776276"/>
    </source>
</evidence>
<dbReference type="Proteomes" id="UP000776276">
    <property type="component" value="Unassembled WGS sequence"/>
</dbReference>
<protein>
    <submittedName>
        <fullName evidence="4">GNAT family N-acetyltransferase</fullName>
        <ecNumber evidence="4">2.3.1.-</ecNumber>
    </submittedName>
</protein>
<gene>
    <name evidence="4" type="ORF">KOF26_01065</name>
</gene>
<keyword evidence="4" id="KW-0012">Acyltransferase</keyword>
<dbReference type="RefSeq" id="WP_216318645.1">
    <property type="nucleotide sequence ID" value="NZ_JAHKRT010000001.1"/>
</dbReference>
<dbReference type="CDD" id="cd04301">
    <property type="entry name" value="NAT_SF"/>
    <property type="match status" value="1"/>
</dbReference>